<dbReference type="EMBL" id="MSZU01000089">
    <property type="protein sequence ID" value="OMP84480.1"/>
    <property type="molecule type" value="Genomic_DNA"/>
</dbReference>
<name>A0A1S8BAB8_9PEZI</name>
<proteinExistence type="predicted"/>
<comment type="caution">
    <text evidence="1">The sequence shown here is derived from an EMBL/GenBank/DDBJ whole genome shotgun (WGS) entry which is preliminary data.</text>
</comment>
<accession>A0A1S8BAB8</accession>
<evidence type="ECO:0000313" key="2">
    <source>
        <dbReference type="Proteomes" id="UP000190776"/>
    </source>
</evidence>
<dbReference type="OrthoDB" id="4932428at2759"/>
<evidence type="ECO:0000313" key="1">
    <source>
        <dbReference type="EMBL" id="OMP84480.1"/>
    </source>
</evidence>
<feature type="non-terminal residue" evidence="1">
    <location>
        <position position="1"/>
    </location>
</feature>
<sequence>QLVNALQTHRLNTIAELRRAEKSLATIDSADVSEPMTSACASSSWILDGVKKLTWLGTYYVNYHGLLTELRSLTRNYPFSSDCVEEAKRRVYSDPNSNRSWNLAWLVLTKIQSDQLISYYARYQASQPAMWGNHAPTADGVAKLASAFVSEWNHAVSQMLRYWDRPPVSH</sequence>
<protein>
    <submittedName>
        <fullName evidence="1">Uncharacterized protein</fullName>
    </submittedName>
</protein>
<gene>
    <name evidence="1" type="ORF">BK809_0000051</name>
</gene>
<dbReference type="Proteomes" id="UP000190776">
    <property type="component" value="Unassembled WGS sequence"/>
</dbReference>
<dbReference type="AlphaFoldDB" id="A0A1S8BAB8"/>
<reference evidence="1 2" key="1">
    <citation type="submission" date="2017-01" db="EMBL/GenBank/DDBJ databases">
        <title>Draft genome sequence of Diplodia seriata F98.1, a fungal species involved in grapevine trunk diseases.</title>
        <authorList>
            <person name="Robert-Siegwald G."/>
            <person name="Vallet J."/>
            <person name="Abou-Mansour E."/>
            <person name="Xu J."/>
            <person name="Rey P."/>
            <person name="Bertsch C."/>
            <person name="Rego C."/>
            <person name="Larignon P."/>
            <person name="Fontaine F."/>
            <person name="Lebrun M.-H."/>
        </authorList>
    </citation>
    <scope>NUCLEOTIDE SEQUENCE [LARGE SCALE GENOMIC DNA]</scope>
    <source>
        <strain evidence="1 2">F98.1</strain>
    </source>
</reference>
<organism evidence="1 2">
    <name type="scientific">Diplodia seriata</name>
    <dbReference type="NCBI Taxonomy" id="420778"/>
    <lineage>
        <taxon>Eukaryota</taxon>
        <taxon>Fungi</taxon>
        <taxon>Dikarya</taxon>
        <taxon>Ascomycota</taxon>
        <taxon>Pezizomycotina</taxon>
        <taxon>Dothideomycetes</taxon>
        <taxon>Dothideomycetes incertae sedis</taxon>
        <taxon>Botryosphaeriales</taxon>
        <taxon>Botryosphaeriaceae</taxon>
        <taxon>Diplodia</taxon>
    </lineage>
</organism>